<name>A0ABV9T4A9_9BACT</name>
<dbReference type="RefSeq" id="WP_377066587.1">
    <property type="nucleotide sequence ID" value="NZ_JBHSJJ010000011.1"/>
</dbReference>
<dbReference type="Gene3D" id="3.20.20.370">
    <property type="entry name" value="Glycoside hydrolase/deacetylase"/>
    <property type="match status" value="1"/>
</dbReference>
<organism evidence="2 3">
    <name type="scientific">Negadavirga shengliensis</name>
    <dbReference type="NCBI Taxonomy" id="1389218"/>
    <lineage>
        <taxon>Bacteria</taxon>
        <taxon>Pseudomonadati</taxon>
        <taxon>Bacteroidota</taxon>
        <taxon>Cytophagia</taxon>
        <taxon>Cytophagales</taxon>
        <taxon>Cyclobacteriaceae</taxon>
        <taxon>Negadavirga</taxon>
    </lineage>
</organism>
<accession>A0ABV9T4A9</accession>
<comment type="caution">
    <text evidence="2">The sequence shown here is derived from an EMBL/GenBank/DDBJ whole genome shotgun (WGS) entry which is preliminary data.</text>
</comment>
<dbReference type="EMBL" id="JBHSJJ010000011">
    <property type="protein sequence ID" value="MFC4873586.1"/>
    <property type="molecule type" value="Genomic_DNA"/>
</dbReference>
<dbReference type="InterPro" id="IPR002509">
    <property type="entry name" value="NODB_dom"/>
</dbReference>
<dbReference type="InterPro" id="IPR011330">
    <property type="entry name" value="Glyco_hydro/deAcase_b/a-brl"/>
</dbReference>
<evidence type="ECO:0000313" key="2">
    <source>
        <dbReference type="EMBL" id="MFC4873586.1"/>
    </source>
</evidence>
<evidence type="ECO:0000259" key="1">
    <source>
        <dbReference type="Pfam" id="PF01522"/>
    </source>
</evidence>
<dbReference type="Proteomes" id="UP001595818">
    <property type="component" value="Unassembled WGS sequence"/>
</dbReference>
<reference evidence="3" key="1">
    <citation type="journal article" date="2019" name="Int. J. Syst. Evol. Microbiol.">
        <title>The Global Catalogue of Microorganisms (GCM) 10K type strain sequencing project: providing services to taxonomists for standard genome sequencing and annotation.</title>
        <authorList>
            <consortium name="The Broad Institute Genomics Platform"/>
            <consortium name="The Broad Institute Genome Sequencing Center for Infectious Disease"/>
            <person name="Wu L."/>
            <person name="Ma J."/>
        </authorList>
    </citation>
    <scope>NUCLEOTIDE SEQUENCE [LARGE SCALE GENOMIC DNA]</scope>
    <source>
        <strain evidence="3">CGMCC 4.7466</strain>
    </source>
</reference>
<dbReference type="SUPFAM" id="SSF88713">
    <property type="entry name" value="Glycoside hydrolase/deacetylase"/>
    <property type="match status" value="1"/>
</dbReference>
<dbReference type="CDD" id="cd10929">
    <property type="entry name" value="CE4_u5"/>
    <property type="match status" value="1"/>
</dbReference>
<protein>
    <submittedName>
        <fullName evidence="2">Polysaccharide deacetylase family protein</fullName>
    </submittedName>
</protein>
<gene>
    <name evidence="2" type="ORF">ACFPFU_17930</name>
</gene>
<proteinExistence type="predicted"/>
<evidence type="ECO:0000313" key="3">
    <source>
        <dbReference type="Proteomes" id="UP001595818"/>
    </source>
</evidence>
<keyword evidence="3" id="KW-1185">Reference proteome</keyword>
<feature type="domain" description="NodB homology" evidence="1">
    <location>
        <begin position="42"/>
        <end position="180"/>
    </location>
</feature>
<dbReference type="Pfam" id="PF01522">
    <property type="entry name" value="Polysacc_deac_1"/>
    <property type="match status" value="1"/>
</dbReference>
<sequence length="329" mass="37994">METSLGDKNNGILTISLDFELLWGLFDKIGGRVDRDYFRRTRTLIPGLLELFQAYGVEVTWATVGMLFADNEEEWRAFQPEILPTYRDEKLSAYHWAGKFGLDPDLHFAPDLIRQVMDCPGQEIGSHTFAHYYTLSPGQSPEQFRADLQASQHIAKSKFGISLASLVFPRNHINFQYLDICLEEGFSQVRGNPADWYWQENQHEGWAKKIFRTADCLVPLGKDKTYGGSQVYQYREGLWVLPASRFLRPIKSRSPISNSLKAHRIKSEMSEAAQKGRIYHLWWHPHNFALTPEDSFRELETLLRHYKKLQEEYGMASLSMKNLGLRLGG</sequence>